<evidence type="ECO:0000313" key="2">
    <source>
        <dbReference type="Proteomes" id="UP000054314"/>
    </source>
</evidence>
<comment type="caution">
    <text evidence="1">The sequence shown here is derived from an EMBL/GenBank/DDBJ whole genome shotgun (WGS) entry which is preliminary data.</text>
</comment>
<name>A0A0A0C1H6_9CELL</name>
<keyword evidence="2" id="KW-1185">Reference proteome</keyword>
<dbReference type="AlphaFoldDB" id="A0A0A0C1H6"/>
<dbReference type="InterPro" id="IPR003448">
    <property type="entry name" value="Mopterin_biosynth_MoaE"/>
</dbReference>
<dbReference type="CDD" id="cd00756">
    <property type="entry name" value="MoaE"/>
    <property type="match status" value="1"/>
</dbReference>
<dbReference type="GO" id="GO:0006777">
    <property type="term" value="P:Mo-molybdopterin cofactor biosynthetic process"/>
    <property type="evidence" value="ECO:0007669"/>
    <property type="project" value="InterPro"/>
</dbReference>
<dbReference type="InterPro" id="IPR036563">
    <property type="entry name" value="MoaE_sf"/>
</dbReference>
<dbReference type="Gene3D" id="3.90.1170.40">
    <property type="entry name" value="Molybdopterin biosynthesis MoaE subunit"/>
    <property type="match status" value="1"/>
</dbReference>
<evidence type="ECO:0000313" key="1">
    <source>
        <dbReference type="EMBL" id="KGM14066.1"/>
    </source>
</evidence>
<proteinExistence type="predicted"/>
<dbReference type="RefSeq" id="WP_035057534.1">
    <property type="nucleotide sequence ID" value="NZ_AXCZ01000014.1"/>
</dbReference>
<accession>A0A0A0C1H6</accession>
<dbReference type="SUPFAM" id="SSF54690">
    <property type="entry name" value="Molybdopterin synthase subunit MoaE"/>
    <property type="match status" value="1"/>
</dbReference>
<organism evidence="1 2">
    <name type="scientific">Cellulomonas bogoriensis 69B4 = DSM 16987</name>
    <dbReference type="NCBI Taxonomy" id="1386082"/>
    <lineage>
        <taxon>Bacteria</taxon>
        <taxon>Bacillati</taxon>
        <taxon>Actinomycetota</taxon>
        <taxon>Actinomycetes</taxon>
        <taxon>Micrococcales</taxon>
        <taxon>Cellulomonadaceae</taxon>
        <taxon>Cellulomonas</taxon>
    </lineage>
</organism>
<reference evidence="1 2" key="1">
    <citation type="submission" date="2013-08" db="EMBL/GenBank/DDBJ databases">
        <title>Genome sequencing of Cellulomonas bogoriensis 69B4.</title>
        <authorList>
            <person name="Chen F."/>
            <person name="Li Y."/>
            <person name="Wang G."/>
        </authorList>
    </citation>
    <scope>NUCLEOTIDE SEQUENCE [LARGE SCALE GENOMIC DNA]</scope>
    <source>
        <strain evidence="1 2">69B4</strain>
    </source>
</reference>
<dbReference type="Pfam" id="PF02391">
    <property type="entry name" value="MoaE"/>
    <property type="match status" value="1"/>
</dbReference>
<sequence length="137" mass="14478">MIARLTTDPLDPAEHLAAVAHPAAGAVATFLGQVRDHDPAVEGQVSALEYSAHPDARTMLHDVANRHAQVEGVLGVAISHRTGHLPVGDVAVVAAVATAHRALAFEVCARLVEDVKAEVPIWKKEILTTGEHVWVGL</sequence>
<dbReference type="EMBL" id="AXCZ01000014">
    <property type="protein sequence ID" value="KGM14066.1"/>
    <property type="molecule type" value="Genomic_DNA"/>
</dbReference>
<gene>
    <name evidence="1" type="ORF">N869_05555</name>
</gene>
<protein>
    <submittedName>
        <fullName evidence="1">Molybdenum cofactor biosynthesis protein MoaE</fullName>
    </submittedName>
</protein>
<dbReference type="OrthoDB" id="9794429at2"/>
<dbReference type="Proteomes" id="UP000054314">
    <property type="component" value="Unassembled WGS sequence"/>
</dbReference>
<dbReference type="PANTHER" id="PTHR23404">
    <property type="entry name" value="MOLYBDOPTERIN SYNTHASE RELATED"/>
    <property type="match status" value="1"/>
</dbReference>